<dbReference type="SMART" id="SM01326">
    <property type="entry name" value="PTEN_C2"/>
    <property type="match status" value="1"/>
</dbReference>
<evidence type="ECO:0000256" key="7">
    <source>
        <dbReference type="SAM" id="MobiDB-lite"/>
    </source>
</evidence>
<reference evidence="11" key="1">
    <citation type="submission" date="2016-11" db="UniProtKB">
        <authorList>
            <consortium name="WormBaseParasite"/>
        </authorList>
    </citation>
    <scope>IDENTIFICATION</scope>
</reference>
<dbReference type="GO" id="GO:0042995">
    <property type="term" value="C:cell projection"/>
    <property type="evidence" value="ECO:0007669"/>
    <property type="project" value="UniProtKB-SubCell"/>
</dbReference>
<dbReference type="SMART" id="SM00404">
    <property type="entry name" value="PTPc_motif"/>
    <property type="match status" value="1"/>
</dbReference>
<protein>
    <submittedName>
        <fullName evidence="11">Phosphatidylinositol-3,4,5-trisphosphate 3-phosphatase</fullName>
    </submittedName>
</protein>
<dbReference type="InterPro" id="IPR000387">
    <property type="entry name" value="Tyr_Pase_dom"/>
</dbReference>
<dbReference type="GO" id="GO:0008285">
    <property type="term" value="P:negative regulation of cell population proliferation"/>
    <property type="evidence" value="ECO:0007669"/>
    <property type="project" value="TreeGrafter"/>
</dbReference>
<dbReference type="SUPFAM" id="SSF52799">
    <property type="entry name" value="(Phosphotyrosine protein) phosphatases II"/>
    <property type="match status" value="1"/>
</dbReference>
<dbReference type="PANTHER" id="PTHR12305:SF81">
    <property type="entry name" value="PHOSPHATIDYLINOSITOL 3,4,5-TRISPHOSPHATE 3-PHOSPHATASE AND DUAL-SPECIFICITY PROTEIN PHOSPHATASE PTEN"/>
    <property type="match status" value="1"/>
</dbReference>
<dbReference type="GO" id="GO:0043491">
    <property type="term" value="P:phosphatidylinositol 3-kinase/protein kinase B signal transduction"/>
    <property type="evidence" value="ECO:0007669"/>
    <property type="project" value="TreeGrafter"/>
</dbReference>
<evidence type="ECO:0000256" key="2">
    <source>
        <dbReference type="ARBA" id="ARBA00004496"/>
    </source>
</evidence>
<evidence type="ECO:0000259" key="8">
    <source>
        <dbReference type="PROSITE" id="PS50056"/>
    </source>
</evidence>
<dbReference type="Gene3D" id="3.90.190.10">
    <property type="entry name" value="Protein tyrosine phosphatase superfamily"/>
    <property type="match status" value="1"/>
</dbReference>
<dbReference type="PROSITE" id="PS00383">
    <property type="entry name" value="TYR_PHOSPHATASE_1"/>
    <property type="match status" value="1"/>
</dbReference>
<evidence type="ECO:0000259" key="9">
    <source>
        <dbReference type="PROSITE" id="PS51181"/>
    </source>
</evidence>
<evidence type="ECO:0000256" key="3">
    <source>
        <dbReference type="ARBA" id="ARBA00007881"/>
    </source>
</evidence>
<feature type="compositionally biased region" description="Basic and acidic residues" evidence="7">
    <location>
        <begin position="12"/>
        <end position="31"/>
    </location>
</feature>
<evidence type="ECO:0000313" key="11">
    <source>
        <dbReference type="WBParaSite" id="Csp11.Scaffold629.g10701.t1"/>
    </source>
</evidence>
<name>A0A1I7TQ98_9PELO</name>
<evidence type="ECO:0000256" key="1">
    <source>
        <dbReference type="ARBA" id="ARBA00004316"/>
    </source>
</evidence>
<evidence type="ECO:0000313" key="10">
    <source>
        <dbReference type="Proteomes" id="UP000095282"/>
    </source>
</evidence>
<dbReference type="GO" id="GO:0051896">
    <property type="term" value="P:regulation of phosphatidylinositol 3-kinase/protein kinase B signal transduction"/>
    <property type="evidence" value="ECO:0007669"/>
    <property type="project" value="TreeGrafter"/>
</dbReference>
<dbReference type="InterPro" id="IPR029021">
    <property type="entry name" value="Prot-tyrosine_phosphatase-like"/>
</dbReference>
<evidence type="ECO:0000256" key="5">
    <source>
        <dbReference type="ARBA" id="ARBA00022801"/>
    </source>
</evidence>
<evidence type="ECO:0000256" key="6">
    <source>
        <dbReference type="ARBA" id="ARBA00023273"/>
    </source>
</evidence>
<dbReference type="WBParaSite" id="Csp11.Scaffold629.g10701.t1">
    <property type="protein sequence ID" value="Csp11.Scaffold629.g10701.t1"/>
    <property type="gene ID" value="Csp11.Scaffold629.g10701"/>
</dbReference>
<feature type="domain" description="Tyrosine specific protein phosphatases" evidence="8">
    <location>
        <begin position="165"/>
        <end position="236"/>
    </location>
</feature>
<feature type="region of interest" description="Disordered" evidence="7">
    <location>
        <begin position="678"/>
        <end position="709"/>
    </location>
</feature>
<dbReference type="PROSITE" id="PS50056">
    <property type="entry name" value="TYR_PHOSPHATASE_2"/>
    <property type="match status" value="1"/>
</dbReference>
<comment type="subcellular location">
    <subcellularLocation>
        <location evidence="1">Cell projection</location>
    </subcellularLocation>
    <subcellularLocation>
        <location evidence="2">Cytoplasm</location>
    </subcellularLocation>
</comment>
<dbReference type="InterPro" id="IPR016130">
    <property type="entry name" value="Tyr_Pase_AS"/>
</dbReference>
<keyword evidence="4" id="KW-0963">Cytoplasm</keyword>
<evidence type="ECO:0000256" key="4">
    <source>
        <dbReference type="ARBA" id="ARBA00022490"/>
    </source>
</evidence>
<organism evidence="10 11">
    <name type="scientific">Caenorhabditis tropicalis</name>
    <dbReference type="NCBI Taxonomy" id="1561998"/>
    <lineage>
        <taxon>Eukaryota</taxon>
        <taxon>Metazoa</taxon>
        <taxon>Ecdysozoa</taxon>
        <taxon>Nematoda</taxon>
        <taxon>Chromadorea</taxon>
        <taxon>Rhabditida</taxon>
        <taxon>Rhabditina</taxon>
        <taxon>Rhabditomorpha</taxon>
        <taxon>Rhabditoidea</taxon>
        <taxon>Rhabditidae</taxon>
        <taxon>Peloderinae</taxon>
        <taxon>Caenorhabditis</taxon>
    </lineage>
</organism>
<dbReference type="PROSITE" id="PS51181">
    <property type="entry name" value="PPASE_TENSIN"/>
    <property type="match status" value="1"/>
</dbReference>
<dbReference type="Pfam" id="PF10409">
    <property type="entry name" value="PTEN_C2"/>
    <property type="match status" value="1"/>
</dbReference>
<dbReference type="Gene3D" id="2.60.40.1110">
    <property type="match status" value="1"/>
</dbReference>
<dbReference type="Proteomes" id="UP000095282">
    <property type="component" value="Unplaced"/>
</dbReference>
<dbReference type="InterPro" id="IPR014020">
    <property type="entry name" value="Tensin_C2-dom"/>
</dbReference>
<feature type="compositionally biased region" description="Polar residues" evidence="7">
    <location>
        <begin position="1"/>
        <end position="10"/>
    </location>
</feature>
<dbReference type="GO" id="GO:0005829">
    <property type="term" value="C:cytosol"/>
    <property type="evidence" value="ECO:0007669"/>
    <property type="project" value="TreeGrafter"/>
</dbReference>
<feature type="region of interest" description="Disordered" evidence="7">
    <location>
        <begin position="1"/>
        <end position="53"/>
    </location>
</feature>
<sequence length="709" mass="82801">MSQPGPSTSKAAEGKHAADLDYDTGGRDTPKSSRPKSMPTEDPNRKEGAPRAVDYTPTFLNRYQAVLRKKVSQKRYRVNFQNLDLDAAYITDRIIAIGYPADGFELHIRNPMEQTREFLWRRHGSGNVKVFNLRGGYLYDPRCFDNNVIYMDMTDHHPPKLELMAPFCREAKAWLDEDPKHVIAVHCKAGKGRTGVMICALLIYIQFYKLPREVLDYYSIVRTKNNQGVTIPSQRRYIYYYAHLREKNLNYLPRRQEILGIYVERPPETGKGKSKFIVTVTNGSREVWRPDKMMKLNKERYAQEKASWRPFNDRKAEDPDREYVSRRACAFILNRDINPCYVEGDVRIDLLAAEKKLLSDKYKTKKIGHVWFNTMFTCGQDFEYGDKRWPYALNETSIGRRTDDISEPPKLMWNPRTEVVSEWKIREPDGLDEHVPKESLEQIYDNYGMEWPRHEIARRLYQAHDEGIVTDLYNDRRFKDYGDAYEPVLCNSATSMNPDMKYCKFPMHSKYEHTLTFPIYEIDRAFKDKNIDNGMKLHVVLRCMGKHPEAAEQFCDQTFSEEQKKRSQLPKTMKGFVRPERPAEDAIGAEKMKMPAVWYAKEGGYRGKAHSRLDDHKFRGNPLARSTRWCRFFYKQEPRKAGEVNPATRKRSKSTGSLSEYPSATHKCTIHQQEYTFPEASETYVPPQAPPPAPRSRFSSLLNRISRRN</sequence>
<dbReference type="STRING" id="1561998.A0A1I7TQ98"/>
<proteinExistence type="inferred from homology"/>
<keyword evidence="6" id="KW-0966">Cell projection</keyword>
<comment type="similarity">
    <text evidence="3">Belongs to the PTEN phosphatase protein family.</text>
</comment>
<dbReference type="GO" id="GO:0046856">
    <property type="term" value="P:phosphatidylinositol dephosphorylation"/>
    <property type="evidence" value="ECO:0007669"/>
    <property type="project" value="TreeGrafter"/>
</dbReference>
<keyword evidence="5" id="KW-0378">Hydrolase</keyword>
<dbReference type="AlphaFoldDB" id="A0A1I7TQ98"/>
<dbReference type="InterPro" id="IPR051281">
    <property type="entry name" value="Dual-spec_lipid-protein_phosph"/>
</dbReference>
<dbReference type="InterPro" id="IPR003595">
    <property type="entry name" value="Tyr_Pase_cat"/>
</dbReference>
<feature type="region of interest" description="Disordered" evidence="7">
    <location>
        <begin position="640"/>
        <end position="665"/>
    </location>
</feature>
<dbReference type="GO" id="GO:0004725">
    <property type="term" value="F:protein tyrosine phosphatase activity"/>
    <property type="evidence" value="ECO:0007669"/>
    <property type="project" value="TreeGrafter"/>
</dbReference>
<dbReference type="InterPro" id="IPR029023">
    <property type="entry name" value="Tensin_phosphatase"/>
</dbReference>
<dbReference type="Pfam" id="PF22785">
    <property type="entry name" value="Tc-R-P"/>
    <property type="match status" value="1"/>
</dbReference>
<accession>A0A1I7TQ98</accession>
<dbReference type="GO" id="GO:0050793">
    <property type="term" value="P:regulation of developmental process"/>
    <property type="evidence" value="ECO:0007669"/>
    <property type="project" value="UniProtKB-ARBA"/>
</dbReference>
<dbReference type="GO" id="GO:0048870">
    <property type="term" value="P:cell motility"/>
    <property type="evidence" value="ECO:0007669"/>
    <property type="project" value="TreeGrafter"/>
</dbReference>
<keyword evidence="10" id="KW-1185">Reference proteome</keyword>
<feature type="domain" description="Phosphatase tensin-type" evidence="9">
    <location>
        <begin position="76"/>
        <end position="248"/>
    </location>
</feature>
<dbReference type="eggNOG" id="KOG2283">
    <property type="taxonomic scope" value="Eukaryota"/>
</dbReference>
<dbReference type="GO" id="GO:0016314">
    <property type="term" value="F:phosphatidylinositol-3,4,5-trisphosphate 3-phosphatase activity"/>
    <property type="evidence" value="ECO:0007669"/>
    <property type="project" value="TreeGrafter"/>
</dbReference>
<dbReference type="PANTHER" id="PTHR12305">
    <property type="entry name" value="PHOSPHATASE WITH HOMOLOGY TO TENSIN"/>
    <property type="match status" value="1"/>
</dbReference>
<dbReference type="GO" id="GO:0005634">
    <property type="term" value="C:nucleus"/>
    <property type="evidence" value="ECO:0007669"/>
    <property type="project" value="TreeGrafter"/>
</dbReference>
<dbReference type="GO" id="GO:0005886">
    <property type="term" value="C:plasma membrane"/>
    <property type="evidence" value="ECO:0007669"/>
    <property type="project" value="TreeGrafter"/>
</dbReference>